<feature type="signal peptide" evidence="3">
    <location>
        <begin position="1"/>
        <end position="19"/>
    </location>
</feature>
<proteinExistence type="predicted"/>
<feature type="domain" description="Nephrocystin 3-like N-terminal" evidence="4">
    <location>
        <begin position="262"/>
        <end position="429"/>
    </location>
</feature>
<dbReference type="Gene3D" id="3.40.50.300">
    <property type="entry name" value="P-loop containing nucleotide triphosphate hydrolases"/>
    <property type="match status" value="1"/>
</dbReference>
<organism evidence="6 7">
    <name type="scientific">Exophiala dermatitidis</name>
    <name type="common">Black yeast-like fungus</name>
    <name type="synonym">Wangiella dermatitidis</name>
    <dbReference type="NCBI Taxonomy" id="5970"/>
    <lineage>
        <taxon>Eukaryota</taxon>
        <taxon>Fungi</taxon>
        <taxon>Dikarya</taxon>
        <taxon>Ascomycota</taxon>
        <taxon>Pezizomycotina</taxon>
        <taxon>Eurotiomycetes</taxon>
        <taxon>Chaetothyriomycetidae</taxon>
        <taxon>Chaetothyriales</taxon>
        <taxon>Herpotrichiellaceae</taxon>
        <taxon>Exophiala</taxon>
    </lineage>
</organism>
<dbReference type="Pfam" id="PF25053">
    <property type="entry name" value="DUF7791"/>
    <property type="match status" value="1"/>
</dbReference>
<dbReference type="InterPro" id="IPR027417">
    <property type="entry name" value="P-loop_NTPase"/>
</dbReference>
<feature type="domain" description="DUF7791" evidence="5">
    <location>
        <begin position="563"/>
        <end position="687"/>
    </location>
</feature>
<evidence type="ECO:0008006" key="8">
    <source>
        <dbReference type="Google" id="ProtNLM"/>
    </source>
</evidence>
<feature type="compositionally biased region" description="Basic and acidic residues" evidence="2">
    <location>
        <begin position="1041"/>
        <end position="1052"/>
    </location>
</feature>
<keyword evidence="1" id="KW-0677">Repeat</keyword>
<dbReference type="InterPro" id="IPR056693">
    <property type="entry name" value="DUF7791"/>
</dbReference>
<dbReference type="PANTHER" id="PTHR10039:SF5">
    <property type="entry name" value="NACHT DOMAIN-CONTAINING PROTEIN"/>
    <property type="match status" value="1"/>
</dbReference>
<dbReference type="AlphaFoldDB" id="A0AAN6EU37"/>
<keyword evidence="3" id="KW-0732">Signal</keyword>
<dbReference type="Proteomes" id="UP001161757">
    <property type="component" value="Unassembled WGS sequence"/>
</dbReference>
<dbReference type="PANTHER" id="PTHR10039">
    <property type="entry name" value="AMELOGENIN"/>
    <property type="match status" value="1"/>
</dbReference>
<evidence type="ECO:0000259" key="4">
    <source>
        <dbReference type="Pfam" id="PF24883"/>
    </source>
</evidence>
<evidence type="ECO:0000256" key="1">
    <source>
        <dbReference type="ARBA" id="ARBA00022737"/>
    </source>
</evidence>
<evidence type="ECO:0000313" key="7">
    <source>
        <dbReference type="Proteomes" id="UP001161757"/>
    </source>
</evidence>
<name>A0AAN6EU37_EXODE</name>
<gene>
    <name evidence="6" type="ORF">HRR80_004308</name>
</gene>
<protein>
    <recommendedName>
        <fullName evidence="8">NACHT domain-containing protein</fullName>
    </recommendedName>
</protein>
<evidence type="ECO:0000313" key="6">
    <source>
        <dbReference type="EMBL" id="KAJ8991686.1"/>
    </source>
</evidence>
<dbReference type="SUPFAM" id="SSF52540">
    <property type="entry name" value="P-loop containing nucleoside triphosphate hydrolases"/>
    <property type="match status" value="1"/>
</dbReference>
<feature type="chain" id="PRO_5042937210" description="NACHT domain-containing protein" evidence="3">
    <location>
        <begin position="20"/>
        <end position="1059"/>
    </location>
</feature>
<evidence type="ECO:0000256" key="2">
    <source>
        <dbReference type="SAM" id="MobiDB-lite"/>
    </source>
</evidence>
<reference evidence="6" key="1">
    <citation type="submission" date="2023-01" db="EMBL/GenBank/DDBJ databases">
        <title>Exophiala dermititidis isolated from Cystic Fibrosis Patient.</title>
        <authorList>
            <person name="Kurbessoian T."/>
            <person name="Crocker A."/>
            <person name="Murante D."/>
            <person name="Hogan D.A."/>
            <person name="Stajich J.E."/>
        </authorList>
    </citation>
    <scope>NUCLEOTIDE SEQUENCE</scope>
    <source>
        <strain evidence="6">Ex8</strain>
    </source>
</reference>
<feature type="region of interest" description="Disordered" evidence="2">
    <location>
        <begin position="1035"/>
        <end position="1059"/>
    </location>
</feature>
<evidence type="ECO:0000259" key="5">
    <source>
        <dbReference type="Pfam" id="PF25053"/>
    </source>
</evidence>
<evidence type="ECO:0000256" key="3">
    <source>
        <dbReference type="SAM" id="SignalP"/>
    </source>
</evidence>
<sequence length="1059" mass="121311">MEALVALGLVSNIVQLVDASWTLFEAYRQFRDRGTTTELEATNFKSQQITGCIIELKNSLANAANGSSLPHSDVNLITLGTDCAGVAEQLRKELVDFEIPPGSGGWTAFKTSVRLKEKWSRIKQLKYKLDQYVSVLDSIVLVNMSRNVRNIDKHIIDRLSQSEQVIVERLVNGNTSIGAMVKSLHEETRKHITKALAVTAGHIERKVDQLRDDQNQREEFKNFLKSLHFEEIHLRQNNIEPAHKATFEWILRENVDHVKRWSSFLEWTRNDSPIYWVLGKPGSGKSTLMNFLVQDPRTKAALTPASSNLPPLFLTFFFWEAGVDLQKNEIGLLRSLIWHILTLLESAASLQIWEDVVRPHMTLINPGAWTKKQLLPLLRLVITKLPNRICLFLDGLDEFPGLQDQFEPLEDVLDVFREQCGVKICISSRPSTALEPLYGDEDCPKLHLQYLTRDDIERYVQDNLTRHPRIAVLSGSSSGASSARLVKEVADRAEGVFLWVRLAIHSLLRGLRNDDDHEALFRRLEEVPKEIFDVYTHLWKRMPDYDLYAKEIALYLHLAQHDDGLSLVEYAITSDEKLQDEYLDASMPLNLEQWGRNIDPKRSQKRLVACCSGFLEVRDREPYVGKGFGIRGSWQWDLEKSVIGQYPTTVDRLLDLRWSHQTLRVSFMHRTAKEYLKTPSGQQLLNARPMSEKELAELRFRCDLVWALCLVRIPTPEDARYICRRFFKSRPDCDSERHDRFRTLLSLEKTCDRLVALGFAERFEDMLWPTLVGDIDYVKAFLELDCLEYTRHKLETSGLKHDSDYLTDLLRFAVNHDAAYSLCKMQSFLIGLGADVNSMLTSKRYTDCKPFTIWQKILGRYKFVSPEVLDLLDVCLEAGANLCINSPVYFACCGGSGNRIYTASNPDSWKRPHLVDFILIGADALQVLTAFGCYKALQTIQCVEARTRRGSLRHVVLCCQPNWRVVPARFCERLINVGLSERRIEEAELSRAFSRPDTECFENGRDALHAAGWNDEEIKDYGLLLEKQLAAAAKAQKRRQKAEQRSRTRSDKTSATIPS</sequence>
<accession>A0AAN6EU37</accession>
<dbReference type="InterPro" id="IPR056884">
    <property type="entry name" value="NPHP3-like_N"/>
</dbReference>
<dbReference type="Pfam" id="PF24883">
    <property type="entry name" value="NPHP3_N"/>
    <property type="match status" value="1"/>
</dbReference>
<dbReference type="EMBL" id="JAJGCB010000007">
    <property type="protein sequence ID" value="KAJ8991686.1"/>
    <property type="molecule type" value="Genomic_DNA"/>
</dbReference>
<comment type="caution">
    <text evidence="6">The sequence shown here is derived from an EMBL/GenBank/DDBJ whole genome shotgun (WGS) entry which is preliminary data.</text>
</comment>